<dbReference type="EMBL" id="JAULJE010000004">
    <property type="protein sequence ID" value="KAK1343840.1"/>
    <property type="molecule type" value="Genomic_DNA"/>
</dbReference>
<evidence type="ECO:0000256" key="5">
    <source>
        <dbReference type="ARBA" id="ARBA00022989"/>
    </source>
</evidence>
<evidence type="ECO:0000256" key="1">
    <source>
        <dbReference type="ARBA" id="ARBA00004651"/>
    </source>
</evidence>
<proteinExistence type="predicted"/>
<feature type="region of interest" description="Disordered" evidence="9">
    <location>
        <begin position="12"/>
        <end position="94"/>
    </location>
</feature>
<evidence type="ECO:0000313" key="11">
    <source>
        <dbReference type="Proteomes" id="UP001177744"/>
    </source>
</evidence>
<organism evidence="10 11">
    <name type="scientific">Cnephaeus nilssonii</name>
    <name type="common">Northern bat</name>
    <name type="synonym">Eptesicus nilssonii</name>
    <dbReference type="NCBI Taxonomy" id="3371016"/>
    <lineage>
        <taxon>Eukaryota</taxon>
        <taxon>Metazoa</taxon>
        <taxon>Chordata</taxon>
        <taxon>Craniata</taxon>
        <taxon>Vertebrata</taxon>
        <taxon>Euteleostomi</taxon>
        <taxon>Mammalia</taxon>
        <taxon>Eutheria</taxon>
        <taxon>Laurasiatheria</taxon>
        <taxon>Chiroptera</taxon>
        <taxon>Yangochiroptera</taxon>
        <taxon>Vespertilionidae</taxon>
        <taxon>Cnephaeus</taxon>
    </lineage>
</organism>
<name>A0AA40I6A5_CNENI</name>
<keyword evidence="7" id="KW-0472">Membrane</keyword>
<keyword evidence="2" id="KW-1003">Cell membrane</keyword>
<comment type="caution">
    <text evidence="10">The sequence shown here is derived from an EMBL/GenBank/DDBJ whole genome shotgun (WGS) entry which is preliminary data.</text>
</comment>
<keyword evidence="8" id="KW-0675">Receptor</keyword>
<evidence type="ECO:0000313" key="10">
    <source>
        <dbReference type="EMBL" id="KAK1343840.1"/>
    </source>
</evidence>
<dbReference type="InterPro" id="IPR000276">
    <property type="entry name" value="GPCR_Rhodpsn"/>
</dbReference>
<sequence length="292" mass="31118">MAPKLLLNLALPPSAPKAQGSLWPAPQRVGWCPQCPPQYQTGPGSSGAKIPSSPEVPRRRAKTEDSVEGSQALQKGANLQRSNKWGGGEGRKAAQLLPLPSCPAATLTPRPGVLHGTTHPREPAATAEQPAPLLRQLSRCPGGEPGGLRAGDDNGSCLSTAHTVPGSVLNPLRAFILAWQVPIARWEMGTWGWVAVGGGAGCRQLGKMALISANCFLLAAMAYDRYVDIRSPLQYHNMMSKKLGIQMITGAYSSYFKLEARCMKFMHSGGVPQSGLRPLTVQEPFGDIRLLA</sequence>
<keyword evidence="4" id="KW-0716">Sensory transduction</keyword>
<feature type="compositionally biased region" description="Basic and acidic residues" evidence="9">
    <location>
        <begin position="56"/>
        <end position="65"/>
    </location>
</feature>
<dbReference type="SUPFAM" id="SSF81321">
    <property type="entry name" value="Family A G protein-coupled receptor-like"/>
    <property type="match status" value="1"/>
</dbReference>
<comment type="subcellular location">
    <subcellularLocation>
        <location evidence="1">Cell membrane</location>
        <topology evidence="1">Multi-pass membrane protein</topology>
    </subcellularLocation>
</comment>
<dbReference type="AlphaFoldDB" id="A0AA40I6A5"/>
<keyword evidence="5" id="KW-1133">Transmembrane helix</keyword>
<protein>
    <submittedName>
        <fullName evidence="10">Uncharacterized protein</fullName>
    </submittedName>
</protein>
<gene>
    <name evidence="10" type="ORF">QTO34_014394</name>
</gene>
<dbReference type="GO" id="GO:0007608">
    <property type="term" value="P:sensory perception of smell"/>
    <property type="evidence" value="ECO:0007669"/>
    <property type="project" value="UniProtKB-KW"/>
</dbReference>
<keyword evidence="4" id="KW-0552">Olfaction</keyword>
<dbReference type="PROSITE" id="PS00237">
    <property type="entry name" value="G_PROTEIN_RECEP_F1_1"/>
    <property type="match status" value="1"/>
</dbReference>
<dbReference type="Gene3D" id="1.20.1070.10">
    <property type="entry name" value="Rhodopsin 7-helix transmembrane proteins"/>
    <property type="match status" value="1"/>
</dbReference>
<evidence type="ECO:0000256" key="8">
    <source>
        <dbReference type="ARBA" id="ARBA00023170"/>
    </source>
</evidence>
<dbReference type="Proteomes" id="UP001177744">
    <property type="component" value="Unassembled WGS sequence"/>
</dbReference>
<dbReference type="PANTHER" id="PTHR26452">
    <property type="entry name" value="OLFACTORY RECEPTOR"/>
    <property type="match status" value="1"/>
</dbReference>
<keyword evidence="11" id="KW-1185">Reference proteome</keyword>
<keyword evidence="6" id="KW-0807">Transducer</keyword>
<keyword evidence="6" id="KW-0297">G-protein coupled receptor</keyword>
<dbReference type="InterPro" id="IPR050516">
    <property type="entry name" value="Olfactory_GPCR"/>
</dbReference>
<evidence type="ECO:0000256" key="3">
    <source>
        <dbReference type="ARBA" id="ARBA00022692"/>
    </source>
</evidence>
<dbReference type="GO" id="GO:0004930">
    <property type="term" value="F:G protein-coupled receptor activity"/>
    <property type="evidence" value="ECO:0007669"/>
    <property type="project" value="UniProtKB-KW"/>
</dbReference>
<evidence type="ECO:0000256" key="6">
    <source>
        <dbReference type="ARBA" id="ARBA00023040"/>
    </source>
</evidence>
<evidence type="ECO:0000256" key="4">
    <source>
        <dbReference type="ARBA" id="ARBA00022725"/>
    </source>
</evidence>
<dbReference type="GO" id="GO:0005886">
    <property type="term" value="C:plasma membrane"/>
    <property type="evidence" value="ECO:0007669"/>
    <property type="project" value="UniProtKB-SubCell"/>
</dbReference>
<evidence type="ECO:0000256" key="9">
    <source>
        <dbReference type="SAM" id="MobiDB-lite"/>
    </source>
</evidence>
<feature type="compositionally biased region" description="Polar residues" evidence="9">
    <location>
        <begin position="68"/>
        <end position="83"/>
    </location>
</feature>
<reference evidence="10" key="1">
    <citation type="submission" date="2023-06" db="EMBL/GenBank/DDBJ databases">
        <title>Reference genome for the Northern bat (Eptesicus nilssonii), a most northern bat species.</title>
        <authorList>
            <person name="Laine V.N."/>
            <person name="Pulliainen A.T."/>
            <person name="Lilley T.M."/>
        </authorList>
    </citation>
    <scope>NUCLEOTIDE SEQUENCE</scope>
    <source>
        <strain evidence="10">BLF_Eptnil</strain>
        <tissue evidence="10">Kidney</tissue>
    </source>
</reference>
<evidence type="ECO:0000256" key="7">
    <source>
        <dbReference type="ARBA" id="ARBA00023136"/>
    </source>
</evidence>
<keyword evidence="3" id="KW-0812">Transmembrane</keyword>
<accession>A0AA40I6A5</accession>
<dbReference type="Pfam" id="PF00001">
    <property type="entry name" value="7tm_1"/>
    <property type="match status" value="1"/>
</dbReference>
<evidence type="ECO:0000256" key="2">
    <source>
        <dbReference type="ARBA" id="ARBA00022475"/>
    </source>
</evidence>
<feature type="region of interest" description="Disordered" evidence="9">
    <location>
        <begin position="107"/>
        <end position="132"/>
    </location>
</feature>